<dbReference type="InterPro" id="IPR036397">
    <property type="entry name" value="RNaseH_sf"/>
</dbReference>
<dbReference type="PROSITE" id="PS50994">
    <property type="entry name" value="INTEGRASE"/>
    <property type="match status" value="1"/>
</dbReference>
<reference evidence="18 19" key="1">
    <citation type="submission" date="2024-05" db="EMBL/GenBank/DDBJ databases">
        <title>Genome sequencing and assembly of Indian major carp, Cirrhinus mrigala (Hamilton, 1822).</title>
        <authorList>
            <person name="Mohindra V."/>
            <person name="Chowdhury L.M."/>
            <person name="Lal K."/>
            <person name="Jena J.K."/>
        </authorList>
    </citation>
    <scope>NUCLEOTIDE SEQUENCE [LARGE SCALE GENOMIC DNA]</scope>
    <source>
        <strain evidence="18">CM1030</strain>
        <tissue evidence="18">Blood</tissue>
    </source>
</reference>
<keyword evidence="4" id="KW-0808">Transferase</keyword>
<feature type="domain" description="Integrase catalytic" evidence="17">
    <location>
        <begin position="689"/>
        <end position="847"/>
    </location>
</feature>
<dbReference type="Pfam" id="PF00665">
    <property type="entry name" value="rve"/>
    <property type="match status" value="1"/>
</dbReference>
<accession>A0ABD0MRF0</accession>
<dbReference type="InterPro" id="IPR043128">
    <property type="entry name" value="Rev_trsase/Diguanyl_cyclase"/>
</dbReference>
<dbReference type="InterPro" id="IPR001995">
    <property type="entry name" value="Peptidase_A2_cat"/>
</dbReference>
<dbReference type="InterPro" id="IPR000477">
    <property type="entry name" value="RT_dom"/>
</dbReference>
<evidence type="ECO:0000256" key="3">
    <source>
        <dbReference type="ARBA" id="ARBA00012493"/>
    </source>
</evidence>
<dbReference type="GO" id="GO:0008270">
    <property type="term" value="F:zinc ion binding"/>
    <property type="evidence" value="ECO:0007669"/>
    <property type="project" value="UniProtKB-KW"/>
</dbReference>
<feature type="domain" description="Peptidase A2" evidence="14">
    <location>
        <begin position="406"/>
        <end position="481"/>
    </location>
</feature>
<feature type="region of interest" description="Disordered" evidence="12">
    <location>
        <begin position="106"/>
        <end position="137"/>
    </location>
</feature>
<dbReference type="CDD" id="cd09274">
    <property type="entry name" value="RNase_HI_RT_Ty3"/>
    <property type="match status" value="1"/>
</dbReference>
<dbReference type="InterPro" id="IPR001584">
    <property type="entry name" value="Integrase_cat-core"/>
</dbReference>
<evidence type="ECO:0000256" key="7">
    <source>
        <dbReference type="ARBA" id="ARBA00022759"/>
    </source>
</evidence>
<feature type="region of interest" description="Disordered" evidence="12">
    <location>
        <begin position="1"/>
        <end position="35"/>
    </location>
</feature>
<dbReference type="InterPro" id="IPR018061">
    <property type="entry name" value="Retropepsins"/>
</dbReference>
<dbReference type="Gene3D" id="3.10.20.370">
    <property type="match status" value="1"/>
</dbReference>
<comment type="caution">
    <text evidence="18">The sequence shown here is derived from an EMBL/GenBank/DDBJ whole genome shotgun (WGS) entry which is preliminary data.</text>
</comment>
<dbReference type="Pfam" id="PF00078">
    <property type="entry name" value="RVT_1"/>
    <property type="match status" value="1"/>
</dbReference>
<dbReference type="SUPFAM" id="SSF57756">
    <property type="entry name" value="Retrovirus zinc finger-like domains"/>
    <property type="match status" value="1"/>
</dbReference>
<dbReference type="SUPFAM" id="SSF50630">
    <property type="entry name" value="Acid proteases"/>
    <property type="match status" value="1"/>
</dbReference>
<keyword evidence="11" id="KW-0862">Zinc</keyword>
<dbReference type="Gene3D" id="3.30.420.10">
    <property type="entry name" value="Ribonuclease H-like superfamily/Ribonuclease H"/>
    <property type="match status" value="1"/>
</dbReference>
<dbReference type="InterPro" id="IPR041588">
    <property type="entry name" value="Integrase_H2C2"/>
</dbReference>
<dbReference type="FunFam" id="3.30.420.10:FF:000032">
    <property type="entry name" value="Retrovirus-related Pol polyprotein from transposon 297-like Protein"/>
    <property type="match status" value="1"/>
</dbReference>
<keyword evidence="19" id="KW-1185">Reference proteome</keyword>
<keyword evidence="7" id="KW-0255">Endonuclease</keyword>
<dbReference type="CDD" id="cd00303">
    <property type="entry name" value="retropepsin_like"/>
    <property type="match status" value="1"/>
</dbReference>
<organism evidence="18 19">
    <name type="scientific">Cirrhinus mrigala</name>
    <name type="common">Mrigala</name>
    <dbReference type="NCBI Taxonomy" id="683832"/>
    <lineage>
        <taxon>Eukaryota</taxon>
        <taxon>Metazoa</taxon>
        <taxon>Chordata</taxon>
        <taxon>Craniata</taxon>
        <taxon>Vertebrata</taxon>
        <taxon>Euteleostomi</taxon>
        <taxon>Actinopterygii</taxon>
        <taxon>Neopterygii</taxon>
        <taxon>Teleostei</taxon>
        <taxon>Ostariophysi</taxon>
        <taxon>Cypriniformes</taxon>
        <taxon>Cyprinidae</taxon>
        <taxon>Labeoninae</taxon>
        <taxon>Labeonini</taxon>
        <taxon>Cirrhinus</taxon>
    </lineage>
</organism>
<evidence type="ECO:0000256" key="9">
    <source>
        <dbReference type="ARBA" id="ARBA00022918"/>
    </source>
</evidence>
<dbReference type="SMART" id="SM00431">
    <property type="entry name" value="SCAN"/>
    <property type="match status" value="1"/>
</dbReference>
<feature type="domain" description="Reverse transcriptase" evidence="16">
    <location>
        <begin position="1072"/>
        <end position="1250"/>
    </location>
</feature>
<evidence type="ECO:0000256" key="6">
    <source>
        <dbReference type="ARBA" id="ARBA00022722"/>
    </source>
</evidence>
<dbReference type="Gene3D" id="3.10.10.10">
    <property type="entry name" value="HIV Type 1 Reverse Transcriptase, subunit A, domain 1"/>
    <property type="match status" value="1"/>
</dbReference>
<dbReference type="PANTHER" id="PTHR37984:SF5">
    <property type="entry name" value="PROTEIN NYNRIN-LIKE"/>
    <property type="match status" value="1"/>
</dbReference>
<dbReference type="InterPro" id="IPR003309">
    <property type="entry name" value="SCAN_dom"/>
</dbReference>
<evidence type="ECO:0000259" key="14">
    <source>
        <dbReference type="PROSITE" id="PS50175"/>
    </source>
</evidence>
<dbReference type="SUPFAM" id="SSF56672">
    <property type="entry name" value="DNA/RNA polymerases"/>
    <property type="match status" value="1"/>
</dbReference>
<name>A0ABD0MRF0_CIRMR</name>
<evidence type="ECO:0000256" key="2">
    <source>
        <dbReference type="ARBA" id="ARBA00012180"/>
    </source>
</evidence>
<evidence type="ECO:0000259" key="17">
    <source>
        <dbReference type="PROSITE" id="PS50994"/>
    </source>
</evidence>
<sequence length="1496" mass="169750">MPPKTRQDRGAVPQEGVALSQEISSTEAPGTVAEGVSDTITSTPAVASTEGTVAELAGLVKVLLQSQAARDDRMEQVMVKQDQRWRSMQHQFQQIQHQVLEIQTGGDRQGSQATSTTVSPVTTGEGISAGSIEPRLHPLTRDDDIEQFLTTFERMATACRWPKANWAIRLVPLLTGKARSAYVAMDGTDAEDYDQVKEAILIKYEINAEIYRQRFRSLEIRPDETPRELYVRLKDLFSKWVKPETCTILQMSELIILEQFMRMISPDMAVWIKEHDPATAEEAAKLAERYMAAHRDAQRSFGGQRGPSQRGPSQRGPSKSGGEGGYAQGKVSLAGMQGDRINKQEVRCYYCGELGHIKPVCPSRKVKHSALSYVPRPLPPHTSACESLQTHTTEIVTQVLVNGQLAKALVDTGSTQTLVHDRLVPEDEYITQNFRKVCCVHGEIREYPTAEVYLTVQGQTFLLHVAVSSQLPHEVILGQDLPILCDLVSQVQTCYAVTRAQSAREDFNELPFADVDIEVACEKRHKSKRERRKLKFEGSVERRQVEELSLPEGPLNIVIPEDIAELQKKDYTLQSWFQKVSEVDGVRSGSVSCLMEEKYILKNGILYQVKGEVEALVVPESMRHTVMTLGHSVPWAGHLGKHKTLARIARRFSWPKMYTDVTEFIRTCTECQMTSGRRVAPAQLVPLPIIGTPFSRLGMDVVGPLERSKNGNRYILVICDYATRSPEAFPLRNIRARQVATCLVQLFSRVGVPREILTDQGTNFMSLLLKQVYQLLGIRAIKTTPYHPQTDGLVERFNQTLKCMLRKFVNKSGSDWDQWLPYLLFAYREVPQASTGFSPFELLYGRQVRGPLDLLKEQWEGPKESASSVVQYVIQMRERLEEMTSLAQENIRKAQQTQKVWYDKKARERSFEPGQKVLLLLPTSENKLLSKWHGPYEVVRKTGSVTYEISMPERRKKKQSFHVNLLKEFHPRAESEAAQLFVRVVGEEEEATEQYFPTSDTQQIVDLSHLEQPQRDQVKQLLDPELFQEKPGRTDLVLHDVILREATPAHQKSYRIPERLVTVLKDELDIMLAMDVIKPSRSEWCSPVVLVPKKDGTLRFCIDFRQINSLSKVDPYPMPRIDELVERLGRAKFLSAVDLCKGYWQVPLTARAKELTAFKTPFGLYHFQVMPFGLQGAPATFQRLMDQILQGTQEFAAAYLDDVVIFSETWEDHCQHLRQVLGRIKAAGLTINPKKCTIAKREISYLGFVIGGGVIRPQLDKIATIRSYRPPTTKKQVRSFLGLLGWYRRFIPNFSARASVLTDLTRATVPNKVVWTEQCERDFQDLREAVCGDSVLLSPDFQKQFFLQTDASGVGLGAVLLQEVDGDRRPVAFLSRKLFPRETRYSTVEKECLAIKWATESFRYYLLGRPFVLETDHRALQWLDRMKDSNARITRWALSLQPYQFTVKYFPGARNKVADFLSRIPGEVNAEMDVSTPVCGRKGVTELLSVPIVPLV</sequence>
<evidence type="ECO:0000313" key="19">
    <source>
        <dbReference type="Proteomes" id="UP001529510"/>
    </source>
</evidence>
<evidence type="ECO:0000313" key="18">
    <source>
        <dbReference type="EMBL" id="KAL0151569.1"/>
    </source>
</evidence>
<dbReference type="PROSITE" id="PS50804">
    <property type="entry name" value="SCAN_BOX"/>
    <property type="match status" value="1"/>
</dbReference>
<dbReference type="Pfam" id="PF00077">
    <property type="entry name" value="RVP"/>
    <property type="match status" value="1"/>
</dbReference>
<dbReference type="GO" id="GO:0003964">
    <property type="term" value="F:RNA-directed DNA polymerase activity"/>
    <property type="evidence" value="ECO:0007669"/>
    <property type="project" value="UniProtKB-KW"/>
</dbReference>
<dbReference type="PROSITE" id="PS50158">
    <property type="entry name" value="ZF_CCHC"/>
    <property type="match status" value="1"/>
</dbReference>
<dbReference type="InterPro" id="IPR038269">
    <property type="entry name" value="SCAN_sf"/>
</dbReference>
<feature type="compositionally biased region" description="Polar residues" evidence="12">
    <location>
        <begin position="306"/>
        <end position="317"/>
    </location>
</feature>
<dbReference type="InterPro" id="IPR021109">
    <property type="entry name" value="Peptidase_aspartic_dom_sf"/>
</dbReference>
<dbReference type="PROSITE" id="PS50878">
    <property type="entry name" value="RT_POL"/>
    <property type="match status" value="1"/>
</dbReference>
<dbReference type="SMART" id="SM00343">
    <property type="entry name" value="ZnF_C2HC"/>
    <property type="match status" value="1"/>
</dbReference>
<feature type="region of interest" description="Disordered" evidence="12">
    <location>
        <begin position="296"/>
        <end position="329"/>
    </location>
</feature>
<dbReference type="PANTHER" id="PTHR37984">
    <property type="entry name" value="PROTEIN CBG26694"/>
    <property type="match status" value="1"/>
</dbReference>
<dbReference type="Gene3D" id="1.10.340.70">
    <property type="match status" value="1"/>
</dbReference>
<feature type="domain" description="SCAN box" evidence="15">
    <location>
        <begin position="212"/>
        <end position="288"/>
    </location>
</feature>
<dbReference type="EMBL" id="JAMKFB020000239">
    <property type="protein sequence ID" value="KAL0151569.1"/>
    <property type="molecule type" value="Genomic_DNA"/>
</dbReference>
<dbReference type="Gene3D" id="4.10.60.10">
    <property type="entry name" value="Zinc finger, CCHC-type"/>
    <property type="match status" value="1"/>
</dbReference>
<dbReference type="InterPro" id="IPR050951">
    <property type="entry name" value="Retrovirus_Pol_polyprotein"/>
</dbReference>
<dbReference type="Pfam" id="PF22938">
    <property type="entry name" value="Integrase_p58_C"/>
    <property type="match status" value="1"/>
</dbReference>
<dbReference type="SUPFAM" id="SSF47353">
    <property type="entry name" value="Retrovirus capsid dimerization domain-like"/>
    <property type="match status" value="1"/>
</dbReference>
<dbReference type="InterPro" id="IPR036875">
    <property type="entry name" value="Znf_CCHC_sf"/>
</dbReference>
<evidence type="ECO:0000256" key="10">
    <source>
        <dbReference type="ARBA" id="ARBA00039658"/>
    </source>
</evidence>
<evidence type="ECO:0000256" key="11">
    <source>
        <dbReference type="PROSITE-ProRule" id="PRU00047"/>
    </source>
</evidence>
<dbReference type="InterPro" id="IPR041373">
    <property type="entry name" value="RT_RNaseH"/>
</dbReference>
<dbReference type="Pfam" id="PF02023">
    <property type="entry name" value="SCAN"/>
    <property type="match status" value="1"/>
</dbReference>
<dbReference type="CDD" id="cd07936">
    <property type="entry name" value="SCAN"/>
    <property type="match status" value="1"/>
</dbReference>
<feature type="compositionally biased region" description="Polar residues" evidence="12">
    <location>
        <begin position="109"/>
        <end position="122"/>
    </location>
</feature>
<evidence type="ECO:0000256" key="5">
    <source>
        <dbReference type="ARBA" id="ARBA00022695"/>
    </source>
</evidence>
<keyword evidence="11" id="KW-0863">Zinc-finger</keyword>
<comment type="similarity">
    <text evidence="1">Belongs to the beta type-B retroviral polymerase family. HERV class-II K(HML-2) pol subfamily.</text>
</comment>
<evidence type="ECO:0000259" key="13">
    <source>
        <dbReference type="PROSITE" id="PS50158"/>
    </source>
</evidence>
<keyword evidence="9" id="KW-0695">RNA-directed DNA polymerase</keyword>
<evidence type="ECO:0000259" key="16">
    <source>
        <dbReference type="PROSITE" id="PS50878"/>
    </source>
</evidence>
<keyword evidence="6" id="KW-0540">Nuclease</keyword>
<dbReference type="FunFam" id="3.30.70.270:FF:000020">
    <property type="entry name" value="Transposon Tf2-6 polyprotein-like Protein"/>
    <property type="match status" value="1"/>
</dbReference>
<dbReference type="InterPro" id="IPR043502">
    <property type="entry name" value="DNA/RNA_pol_sf"/>
</dbReference>
<gene>
    <name evidence="18" type="ORF">M9458_053125</name>
</gene>
<dbReference type="InterPro" id="IPR012337">
    <property type="entry name" value="RNaseH-like_sf"/>
</dbReference>
<evidence type="ECO:0000256" key="1">
    <source>
        <dbReference type="ARBA" id="ARBA00010879"/>
    </source>
</evidence>
<dbReference type="Pfam" id="PF17921">
    <property type="entry name" value="Integrase_H2C2"/>
    <property type="match status" value="1"/>
</dbReference>
<dbReference type="Proteomes" id="UP001529510">
    <property type="component" value="Unassembled WGS sequence"/>
</dbReference>
<dbReference type="FunFam" id="1.10.340.70:FF:000001">
    <property type="entry name" value="Retrovirus-related Pol polyprotein from transposon gypsy-like Protein"/>
    <property type="match status" value="1"/>
</dbReference>
<dbReference type="CDD" id="cd01647">
    <property type="entry name" value="RT_LTR"/>
    <property type="match status" value="1"/>
</dbReference>
<keyword evidence="8" id="KW-0378">Hydrolase</keyword>
<proteinExistence type="inferred from homology"/>
<dbReference type="PROSITE" id="PS50175">
    <property type="entry name" value="ASP_PROT_RETROV"/>
    <property type="match status" value="1"/>
</dbReference>
<dbReference type="Gene3D" id="2.40.70.10">
    <property type="entry name" value="Acid Proteases"/>
    <property type="match status" value="1"/>
</dbReference>
<dbReference type="Gene3D" id="1.10.4020.10">
    <property type="entry name" value="DNA breaking-rejoining enzymes"/>
    <property type="match status" value="1"/>
</dbReference>
<dbReference type="EC" id="2.7.7.49" evidence="3"/>
<evidence type="ECO:0000256" key="4">
    <source>
        <dbReference type="ARBA" id="ARBA00022679"/>
    </source>
</evidence>
<dbReference type="InterPro" id="IPR054465">
    <property type="entry name" value="Integrase_p58-like_C"/>
</dbReference>
<dbReference type="Gene3D" id="3.30.70.270">
    <property type="match status" value="2"/>
</dbReference>
<evidence type="ECO:0000256" key="12">
    <source>
        <dbReference type="SAM" id="MobiDB-lite"/>
    </source>
</evidence>
<keyword evidence="11" id="KW-0479">Metal-binding</keyword>
<dbReference type="EC" id="3.1.26.4" evidence="2"/>
<feature type="domain" description="CCHC-type" evidence="13">
    <location>
        <begin position="347"/>
        <end position="363"/>
    </location>
</feature>
<dbReference type="GO" id="GO:0004523">
    <property type="term" value="F:RNA-DNA hybrid ribonuclease activity"/>
    <property type="evidence" value="ECO:0007669"/>
    <property type="project" value="UniProtKB-EC"/>
</dbReference>
<dbReference type="Pfam" id="PF17917">
    <property type="entry name" value="RT_RNaseH"/>
    <property type="match status" value="1"/>
</dbReference>
<keyword evidence="5" id="KW-0548">Nucleotidyltransferase</keyword>
<dbReference type="SUPFAM" id="SSF53098">
    <property type="entry name" value="Ribonuclease H-like"/>
    <property type="match status" value="1"/>
</dbReference>
<dbReference type="FunFam" id="3.10.20.370:FF:000001">
    <property type="entry name" value="Retrovirus-related Pol polyprotein from transposon 17.6-like protein"/>
    <property type="match status" value="1"/>
</dbReference>
<protein>
    <recommendedName>
        <fullName evidence="10">Gypsy retrotransposon integrase-like protein 1</fullName>
        <ecNumber evidence="3">2.7.7.49</ecNumber>
        <ecNumber evidence="2">3.1.26.4</ecNumber>
    </recommendedName>
</protein>
<dbReference type="InterPro" id="IPR001878">
    <property type="entry name" value="Znf_CCHC"/>
</dbReference>
<evidence type="ECO:0000259" key="15">
    <source>
        <dbReference type="PROSITE" id="PS50804"/>
    </source>
</evidence>
<evidence type="ECO:0000256" key="8">
    <source>
        <dbReference type="ARBA" id="ARBA00022801"/>
    </source>
</evidence>